<evidence type="ECO:0000259" key="2">
    <source>
        <dbReference type="Pfam" id="PF05678"/>
    </source>
</evidence>
<accession>A0A9D4U3N6</accession>
<evidence type="ECO:0000313" key="4">
    <source>
        <dbReference type="Proteomes" id="UP000886520"/>
    </source>
</evidence>
<protein>
    <recommendedName>
        <fullName evidence="2">VQ domain-containing protein</fullName>
    </recommendedName>
</protein>
<organism evidence="3 4">
    <name type="scientific">Adiantum capillus-veneris</name>
    <name type="common">Maidenhair fern</name>
    <dbReference type="NCBI Taxonomy" id="13818"/>
    <lineage>
        <taxon>Eukaryota</taxon>
        <taxon>Viridiplantae</taxon>
        <taxon>Streptophyta</taxon>
        <taxon>Embryophyta</taxon>
        <taxon>Tracheophyta</taxon>
        <taxon>Polypodiopsida</taxon>
        <taxon>Polypodiidae</taxon>
        <taxon>Polypodiales</taxon>
        <taxon>Pteridineae</taxon>
        <taxon>Pteridaceae</taxon>
        <taxon>Vittarioideae</taxon>
        <taxon>Adiantum</taxon>
    </lineage>
</organism>
<dbReference type="EMBL" id="JABFUD020000023">
    <property type="protein sequence ID" value="KAI5060928.1"/>
    <property type="molecule type" value="Genomic_DNA"/>
</dbReference>
<comment type="caution">
    <text evidence="3">The sequence shown here is derived from an EMBL/GenBank/DDBJ whole genome shotgun (WGS) entry which is preliminary data.</text>
</comment>
<evidence type="ECO:0000256" key="1">
    <source>
        <dbReference type="SAM" id="MobiDB-lite"/>
    </source>
</evidence>
<keyword evidence="4" id="KW-1185">Reference proteome</keyword>
<feature type="domain" description="VQ" evidence="2">
    <location>
        <begin position="34"/>
        <end position="55"/>
    </location>
</feature>
<sequence length="152" mass="16058">MAPAGITAKRAGSKSNIHKTRPTISPIITIVHVHAPKLVSTNVANFRALVQEMTGNVSSSSTGCIHHESTESDFSSKSTTAQNQIEIAQSSCAKPMNGSPATTAESQDRPCMSGTSRCQQARPMQLHPATSSSARVKEVKREDEKGNVGGTL</sequence>
<dbReference type="PANTHER" id="PTHR33143:SF3">
    <property type="entry name" value="VQ MOTIF-CONTAINING PROTEIN 17-RELATED"/>
    <property type="match status" value="1"/>
</dbReference>
<dbReference type="OrthoDB" id="693437at2759"/>
<dbReference type="PANTHER" id="PTHR33143">
    <property type="entry name" value="F16F4.1 PROTEIN-RELATED"/>
    <property type="match status" value="1"/>
</dbReference>
<dbReference type="Proteomes" id="UP000886520">
    <property type="component" value="Chromosome 23"/>
</dbReference>
<dbReference type="AlphaFoldDB" id="A0A9D4U3N6"/>
<reference evidence="3" key="1">
    <citation type="submission" date="2021-01" db="EMBL/GenBank/DDBJ databases">
        <title>Adiantum capillus-veneris genome.</title>
        <authorList>
            <person name="Fang Y."/>
            <person name="Liao Q."/>
        </authorList>
    </citation>
    <scope>NUCLEOTIDE SEQUENCE</scope>
    <source>
        <strain evidence="3">H3</strain>
        <tissue evidence="3">Leaf</tissue>
    </source>
</reference>
<dbReference type="InterPro" id="IPR039607">
    <property type="entry name" value="VQ_8/17/18/20/21/25"/>
</dbReference>
<feature type="compositionally biased region" description="Basic and acidic residues" evidence="1">
    <location>
        <begin position="135"/>
        <end position="146"/>
    </location>
</feature>
<feature type="compositionally biased region" description="Polar residues" evidence="1">
    <location>
        <begin position="72"/>
        <end position="92"/>
    </location>
</feature>
<feature type="region of interest" description="Disordered" evidence="1">
    <location>
        <begin position="58"/>
        <end position="152"/>
    </location>
</feature>
<name>A0A9D4U3N6_ADICA</name>
<proteinExistence type="predicted"/>
<dbReference type="InterPro" id="IPR008889">
    <property type="entry name" value="VQ"/>
</dbReference>
<dbReference type="GO" id="GO:0005634">
    <property type="term" value="C:nucleus"/>
    <property type="evidence" value="ECO:0007669"/>
    <property type="project" value="TreeGrafter"/>
</dbReference>
<gene>
    <name evidence="3" type="ORF">GOP47_0023433</name>
</gene>
<dbReference type="Pfam" id="PF05678">
    <property type="entry name" value="VQ"/>
    <property type="match status" value="1"/>
</dbReference>
<evidence type="ECO:0000313" key="3">
    <source>
        <dbReference type="EMBL" id="KAI5060928.1"/>
    </source>
</evidence>